<organism evidence="2 3">
    <name type="scientific">Kineococcus glutinatus</name>
    <dbReference type="NCBI Taxonomy" id="1070872"/>
    <lineage>
        <taxon>Bacteria</taxon>
        <taxon>Bacillati</taxon>
        <taxon>Actinomycetota</taxon>
        <taxon>Actinomycetes</taxon>
        <taxon>Kineosporiales</taxon>
        <taxon>Kineosporiaceae</taxon>
        <taxon>Kineococcus</taxon>
    </lineage>
</organism>
<keyword evidence="3" id="KW-1185">Reference proteome</keyword>
<feature type="region of interest" description="Disordered" evidence="1">
    <location>
        <begin position="1"/>
        <end position="62"/>
    </location>
</feature>
<evidence type="ECO:0000313" key="2">
    <source>
        <dbReference type="EMBL" id="GAA4989360.1"/>
    </source>
</evidence>
<protein>
    <submittedName>
        <fullName evidence="2">Uncharacterized protein</fullName>
    </submittedName>
</protein>
<accession>A0ABP9I5W0</accession>
<dbReference type="EMBL" id="BAABIL010000478">
    <property type="protein sequence ID" value="GAA4989360.1"/>
    <property type="molecule type" value="Genomic_DNA"/>
</dbReference>
<dbReference type="RefSeq" id="WP_345713313.1">
    <property type="nucleotide sequence ID" value="NZ_BAABIL010000478.1"/>
</dbReference>
<evidence type="ECO:0000313" key="3">
    <source>
        <dbReference type="Proteomes" id="UP001501195"/>
    </source>
</evidence>
<feature type="compositionally biased region" description="Basic and acidic residues" evidence="1">
    <location>
        <begin position="1"/>
        <end position="14"/>
    </location>
</feature>
<dbReference type="Proteomes" id="UP001501195">
    <property type="component" value="Unassembled WGS sequence"/>
</dbReference>
<comment type="caution">
    <text evidence="2">The sequence shown here is derived from an EMBL/GenBank/DDBJ whole genome shotgun (WGS) entry which is preliminary data.</text>
</comment>
<name>A0ABP9I5W0_9ACTN</name>
<reference evidence="3" key="1">
    <citation type="journal article" date="2019" name="Int. J. Syst. Evol. Microbiol.">
        <title>The Global Catalogue of Microorganisms (GCM) 10K type strain sequencing project: providing services to taxonomists for standard genome sequencing and annotation.</title>
        <authorList>
            <consortium name="The Broad Institute Genomics Platform"/>
            <consortium name="The Broad Institute Genome Sequencing Center for Infectious Disease"/>
            <person name="Wu L."/>
            <person name="Ma J."/>
        </authorList>
    </citation>
    <scope>NUCLEOTIDE SEQUENCE [LARGE SCALE GENOMIC DNA]</scope>
    <source>
        <strain evidence="3">JCM 18126</strain>
    </source>
</reference>
<sequence length="62" mass="6521">MTHHDKPEEHDEHTGAQPDPDADPGTLNPRDTRGEHTGDAVAEDGGSGADPDADPENLNPRG</sequence>
<gene>
    <name evidence="2" type="ORF">GCM10023225_28390</name>
</gene>
<proteinExistence type="predicted"/>
<evidence type="ECO:0000256" key="1">
    <source>
        <dbReference type="SAM" id="MobiDB-lite"/>
    </source>
</evidence>